<keyword evidence="1" id="KW-0808">Transferase</keyword>
<evidence type="ECO:0000313" key="2">
    <source>
        <dbReference type="Proteomes" id="UP000831692"/>
    </source>
</evidence>
<dbReference type="Gene3D" id="3.40.50.150">
    <property type="entry name" value="Vaccinia Virus protein VP39"/>
    <property type="match status" value="1"/>
</dbReference>
<dbReference type="Proteomes" id="UP000831692">
    <property type="component" value="Chromosome"/>
</dbReference>
<dbReference type="SUPFAM" id="SSF53335">
    <property type="entry name" value="S-adenosyl-L-methionine-dependent methyltransferases"/>
    <property type="match status" value="1"/>
</dbReference>
<dbReference type="GO" id="GO:0008168">
    <property type="term" value="F:methyltransferase activity"/>
    <property type="evidence" value="ECO:0007669"/>
    <property type="project" value="UniProtKB-KW"/>
</dbReference>
<organism evidence="1 2">
    <name type="scientific">Enterococcus innesii</name>
    <dbReference type="NCBI Taxonomy" id="2839759"/>
    <lineage>
        <taxon>Bacteria</taxon>
        <taxon>Bacillati</taxon>
        <taxon>Bacillota</taxon>
        <taxon>Bacilli</taxon>
        <taxon>Lactobacillales</taxon>
        <taxon>Enterococcaceae</taxon>
        <taxon>Enterococcus</taxon>
    </lineage>
</organism>
<dbReference type="GeneID" id="83456006"/>
<dbReference type="GO" id="GO:0032259">
    <property type="term" value="P:methylation"/>
    <property type="evidence" value="ECO:0007669"/>
    <property type="project" value="UniProtKB-KW"/>
</dbReference>
<evidence type="ECO:0000313" key="1">
    <source>
        <dbReference type="EMBL" id="BDG66440.1"/>
    </source>
</evidence>
<sequence length="238" mass="28510">MEEEEAILFWDEFAQDYAQIQQESSLQIAKEVVAYLLDQQVFPISIFVDFAAGAGRYIPAFYPYVNEYYAIDFSKEMLRIIEETIDDPQNKLHLIQQSQSDFLTTDQHWPCIFMAMNPALRDKKTLLQLRKKTDQLIILRTIAEVENVFQPFEEDPVAEKELQLNTYYKKWLSEEAIEWRSCQFEYMVKEEIDRDFFHLYFEDEYSLEQRKQMVQRIFGESLTVESHTKITFELLLSR</sequence>
<name>A0ABN6NKB2_9ENTE</name>
<accession>A0ABN6NKB2</accession>
<dbReference type="InterPro" id="IPR029063">
    <property type="entry name" value="SAM-dependent_MTases_sf"/>
</dbReference>
<keyword evidence="1" id="KW-0489">Methyltransferase</keyword>
<gene>
    <name evidence="1" type="ORF">ENLAB_00040</name>
</gene>
<proteinExistence type="predicted"/>
<reference evidence="1 2" key="1">
    <citation type="submission" date="2022-03" db="EMBL/GenBank/DDBJ databases">
        <title>Complete genome sequence of Enterococcus innesii DB-1.</title>
        <authorList>
            <person name="Fukuda D."/>
            <person name="Nolasco-Hipolito C."/>
        </authorList>
    </citation>
    <scope>NUCLEOTIDE SEQUENCE [LARGE SCALE GENOMIC DNA]</scope>
    <source>
        <strain evidence="1 2">DB-1</strain>
    </source>
</reference>
<dbReference type="RefSeq" id="WP_244352088.1">
    <property type="nucleotide sequence ID" value="NZ_AP025635.1"/>
</dbReference>
<keyword evidence="2" id="KW-1185">Reference proteome</keyword>
<protein>
    <submittedName>
        <fullName evidence="1">Methyltransferase</fullName>
    </submittedName>
</protein>
<dbReference type="EMBL" id="AP025635">
    <property type="protein sequence ID" value="BDG66440.1"/>
    <property type="molecule type" value="Genomic_DNA"/>
</dbReference>